<feature type="domain" description="DUF58" evidence="1">
    <location>
        <begin position="65"/>
        <end position="281"/>
    </location>
</feature>
<dbReference type="InterPro" id="IPR036465">
    <property type="entry name" value="vWFA_dom_sf"/>
</dbReference>
<dbReference type="Pfam" id="PF01882">
    <property type="entry name" value="DUF58"/>
    <property type="match status" value="1"/>
</dbReference>
<dbReference type="PANTHER" id="PTHR33608">
    <property type="entry name" value="BLL2464 PROTEIN"/>
    <property type="match status" value="1"/>
</dbReference>
<evidence type="ECO:0000313" key="3">
    <source>
        <dbReference type="Proteomes" id="UP001595962"/>
    </source>
</evidence>
<dbReference type="Proteomes" id="UP001595962">
    <property type="component" value="Unassembled WGS sequence"/>
</dbReference>
<organism evidence="2 3">
    <name type="scientific">Rheinheimera marina</name>
    <dbReference type="NCBI Taxonomy" id="1774958"/>
    <lineage>
        <taxon>Bacteria</taxon>
        <taxon>Pseudomonadati</taxon>
        <taxon>Pseudomonadota</taxon>
        <taxon>Gammaproteobacteria</taxon>
        <taxon>Chromatiales</taxon>
        <taxon>Chromatiaceae</taxon>
        <taxon>Rheinheimera</taxon>
    </lineage>
</organism>
<dbReference type="SUPFAM" id="SSF53300">
    <property type="entry name" value="vWA-like"/>
    <property type="match status" value="1"/>
</dbReference>
<keyword evidence="3" id="KW-1185">Reference proteome</keyword>
<reference evidence="3" key="1">
    <citation type="journal article" date="2019" name="Int. J. Syst. Evol. Microbiol.">
        <title>The Global Catalogue of Microorganisms (GCM) 10K type strain sequencing project: providing services to taxonomists for standard genome sequencing and annotation.</title>
        <authorList>
            <consortium name="The Broad Institute Genomics Platform"/>
            <consortium name="The Broad Institute Genome Sequencing Center for Infectious Disease"/>
            <person name="Wu L."/>
            <person name="Ma J."/>
        </authorList>
    </citation>
    <scope>NUCLEOTIDE SEQUENCE [LARGE SCALE GENOMIC DNA]</scope>
    <source>
        <strain evidence="3">DT28</strain>
    </source>
</reference>
<protein>
    <submittedName>
        <fullName evidence="2">DUF58 domain-containing protein</fullName>
    </submittedName>
</protein>
<comment type="caution">
    <text evidence="2">The sequence shown here is derived from an EMBL/GenBank/DDBJ whole genome shotgun (WGS) entry which is preliminary data.</text>
</comment>
<dbReference type="EMBL" id="JBHSGB010000014">
    <property type="protein sequence ID" value="MFC4656410.1"/>
    <property type="molecule type" value="Genomic_DNA"/>
</dbReference>
<accession>A0ABV9JQD3</accession>
<evidence type="ECO:0000259" key="1">
    <source>
        <dbReference type="Pfam" id="PF01882"/>
    </source>
</evidence>
<evidence type="ECO:0000313" key="2">
    <source>
        <dbReference type="EMBL" id="MFC4656410.1"/>
    </source>
</evidence>
<dbReference type="PANTHER" id="PTHR33608:SF12">
    <property type="entry name" value="DUF58 DOMAIN-CONTAINING PROTEIN"/>
    <property type="match status" value="1"/>
</dbReference>
<gene>
    <name evidence="2" type="ORF">ACFO3I_15440</name>
</gene>
<name>A0ABV9JQD3_9GAMM</name>
<proteinExistence type="predicted"/>
<sequence>MQNASSVYEQLQALKTNGIDLDLPQLLAYQRFHSLLDLSPKMAIQSKLAGSYLAKTKGRGMEFDEVRHYQTGDDVRTIDWRVTARTGKMHTKLFREEKERPVFILTDLSDSMQFGSSLLFKSVQAAHLAALLAWHVKERGDKLGGLVFSQDQLLELKPAARSQGVLRYLNAMLRVQQGKALPSSVQLDQALALLRRLVHPGALVYLLSDLSNLTAQGWRHIQAIRQHNEVCAVQILDPLDSSWPAHASGGARISDGQQEALLDLGSAFKRQQYQSVQQSEQQQLQLSFSQLGCRFMQLSSGESLLQQLNRSWGNGR</sequence>
<dbReference type="RefSeq" id="WP_377335446.1">
    <property type="nucleotide sequence ID" value="NZ_JBHSGB010000014.1"/>
</dbReference>
<dbReference type="InterPro" id="IPR002881">
    <property type="entry name" value="DUF58"/>
</dbReference>